<dbReference type="InterPro" id="IPR046348">
    <property type="entry name" value="SIS_dom_sf"/>
</dbReference>
<dbReference type="Gene3D" id="1.10.10.10">
    <property type="entry name" value="Winged helix-like DNA-binding domain superfamily/Winged helix DNA-binding domain"/>
    <property type="match status" value="1"/>
</dbReference>
<dbReference type="EMBL" id="AP026802">
    <property type="protein sequence ID" value="BDR58204.1"/>
    <property type="molecule type" value="Genomic_DNA"/>
</dbReference>
<dbReference type="InterPro" id="IPR035472">
    <property type="entry name" value="RpiR-like_SIS"/>
</dbReference>
<reference evidence="6 7" key="1">
    <citation type="journal article" date="2023" name="Microbiol. Spectr.">
        <title>Symbiosis of Carpenter Bees with Uncharacterized Lactic Acid Bacteria Showing NAD Auxotrophy.</title>
        <authorList>
            <person name="Kawasaki S."/>
            <person name="Ozawa K."/>
            <person name="Mori T."/>
            <person name="Yamamoto A."/>
            <person name="Ito M."/>
            <person name="Ohkuma M."/>
            <person name="Sakamoto M."/>
            <person name="Matsutani M."/>
        </authorList>
    </citation>
    <scope>NUCLEOTIDE SEQUENCE [LARGE SCALE GENOMIC DNA]</scope>
    <source>
        <strain evidence="6 7">XA3</strain>
    </source>
</reference>
<protein>
    <submittedName>
        <fullName evidence="6">RpiR family transcriptional regulator</fullName>
    </submittedName>
</protein>
<dbReference type="Proteomes" id="UP001321861">
    <property type="component" value="Chromosome"/>
</dbReference>
<feature type="domain" description="SIS" evidence="5">
    <location>
        <begin position="122"/>
        <end position="263"/>
    </location>
</feature>
<evidence type="ECO:0000256" key="1">
    <source>
        <dbReference type="ARBA" id="ARBA00023015"/>
    </source>
</evidence>
<dbReference type="InterPro" id="IPR047640">
    <property type="entry name" value="RpiR-like"/>
</dbReference>
<evidence type="ECO:0000259" key="5">
    <source>
        <dbReference type="PROSITE" id="PS51464"/>
    </source>
</evidence>
<dbReference type="GO" id="GO:0003677">
    <property type="term" value="F:DNA binding"/>
    <property type="evidence" value="ECO:0007669"/>
    <property type="project" value="UniProtKB-KW"/>
</dbReference>
<evidence type="ECO:0000313" key="6">
    <source>
        <dbReference type="EMBL" id="BDR58204.1"/>
    </source>
</evidence>
<gene>
    <name evidence="6" type="ORF">XA3_06450</name>
</gene>
<organism evidence="6 7">
    <name type="scientific">Xylocopilactobacillus apicola</name>
    <dbReference type="NCBI Taxonomy" id="2932184"/>
    <lineage>
        <taxon>Bacteria</taxon>
        <taxon>Bacillati</taxon>
        <taxon>Bacillota</taxon>
        <taxon>Bacilli</taxon>
        <taxon>Lactobacillales</taxon>
        <taxon>Lactobacillaceae</taxon>
        <taxon>Xylocopilactobacillus</taxon>
    </lineage>
</organism>
<dbReference type="InterPro" id="IPR000281">
    <property type="entry name" value="HTH_RpiR"/>
</dbReference>
<dbReference type="PANTHER" id="PTHR30514:SF10">
    <property type="entry name" value="MURR_RPIR FAMILY TRANSCRIPTIONAL REGULATOR"/>
    <property type="match status" value="1"/>
</dbReference>
<dbReference type="SUPFAM" id="SSF53697">
    <property type="entry name" value="SIS domain"/>
    <property type="match status" value="1"/>
</dbReference>
<dbReference type="AlphaFoldDB" id="A0AAU9DQN6"/>
<dbReference type="GO" id="GO:0003700">
    <property type="term" value="F:DNA-binding transcription factor activity"/>
    <property type="evidence" value="ECO:0007669"/>
    <property type="project" value="InterPro"/>
</dbReference>
<dbReference type="Pfam" id="PF01380">
    <property type="entry name" value="SIS"/>
    <property type="match status" value="1"/>
</dbReference>
<name>A0AAU9DQN6_9LACO</name>
<keyword evidence="3" id="KW-0804">Transcription</keyword>
<evidence type="ECO:0000259" key="4">
    <source>
        <dbReference type="PROSITE" id="PS51071"/>
    </source>
</evidence>
<dbReference type="InterPro" id="IPR009057">
    <property type="entry name" value="Homeodomain-like_sf"/>
</dbReference>
<dbReference type="RefSeq" id="WP_317636120.1">
    <property type="nucleotide sequence ID" value="NZ_AP026802.1"/>
</dbReference>
<dbReference type="InterPro" id="IPR001347">
    <property type="entry name" value="SIS_dom"/>
</dbReference>
<evidence type="ECO:0000313" key="7">
    <source>
        <dbReference type="Proteomes" id="UP001321861"/>
    </source>
</evidence>
<dbReference type="SUPFAM" id="SSF46689">
    <property type="entry name" value="Homeodomain-like"/>
    <property type="match status" value="1"/>
</dbReference>
<keyword evidence="1" id="KW-0805">Transcription regulation</keyword>
<dbReference type="GO" id="GO:0097367">
    <property type="term" value="F:carbohydrate derivative binding"/>
    <property type="evidence" value="ECO:0007669"/>
    <property type="project" value="InterPro"/>
</dbReference>
<dbReference type="PROSITE" id="PS51071">
    <property type="entry name" value="HTH_RPIR"/>
    <property type="match status" value="1"/>
</dbReference>
<proteinExistence type="predicted"/>
<accession>A0AAU9DQN6</accession>
<dbReference type="PANTHER" id="PTHR30514">
    <property type="entry name" value="GLUCOKINASE"/>
    <property type="match status" value="1"/>
</dbReference>
<keyword evidence="2" id="KW-0238">DNA-binding</keyword>
<dbReference type="GO" id="GO:1901135">
    <property type="term" value="P:carbohydrate derivative metabolic process"/>
    <property type="evidence" value="ECO:0007669"/>
    <property type="project" value="InterPro"/>
</dbReference>
<evidence type="ECO:0000256" key="2">
    <source>
        <dbReference type="ARBA" id="ARBA00023125"/>
    </source>
</evidence>
<dbReference type="CDD" id="cd05013">
    <property type="entry name" value="SIS_RpiR"/>
    <property type="match status" value="1"/>
</dbReference>
<feature type="domain" description="HTH rpiR-type" evidence="4">
    <location>
        <begin position="3"/>
        <end position="79"/>
    </location>
</feature>
<dbReference type="Pfam" id="PF01418">
    <property type="entry name" value="HTH_6"/>
    <property type="match status" value="1"/>
</dbReference>
<dbReference type="Gene3D" id="3.40.50.10490">
    <property type="entry name" value="Glucose-6-phosphate isomerase like protein, domain 1"/>
    <property type="match status" value="1"/>
</dbReference>
<keyword evidence="7" id="KW-1185">Reference proteome</keyword>
<evidence type="ECO:0000256" key="3">
    <source>
        <dbReference type="ARBA" id="ARBA00023163"/>
    </source>
</evidence>
<dbReference type="PROSITE" id="PS51464">
    <property type="entry name" value="SIS"/>
    <property type="match status" value="1"/>
</dbReference>
<dbReference type="KEGG" id="xap:XA3_06450"/>
<dbReference type="InterPro" id="IPR036388">
    <property type="entry name" value="WH-like_DNA-bd_sf"/>
</dbReference>
<sequence>MTENILLKIIDNFDNFSFTEKKIGKYILNHQDEIPKMSIKDLGNASGTSQATIVRFSRSVGATGFSDLKIQLSALQNLDKSLLEEINPEEDLESIEGKLTLRIQQTLAETNKTLDETIISKVVDLIIESKSISIFGIGASLLAARDFVLKFGRLGISPFLARDADEVIAHLSNQPTPGVFIVISNSGERPLLKNILKSVPPGNKTVVLTRTPKSQLAKCADYVLTYSSSGFHNPMRTSATTSLLAQLYCIDLLYYRYFQRDFERHAHQIQKSYSRIHGKPHQKKIVIDSGIVDC</sequence>